<protein>
    <submittedName>
        <fullName evidence="1">Uncharacterized protein</fullName>
    </submittedName>
</protein>
<reference evidence="1" key="1">
    <citation type="journal article" date="2021" name="PeerJ">
        <title>Extensive microbial diversity within the chicken gut microbiome revealed by metagenomics and culture.</title>
        <authorList>
            <person name="Gilroy R."/>
            <person name="Ravi A."/>
            <person name="Getino M."/>
            <person name="Pursley I."/>
            <person name="Horton D.L."/>
            <person name="Alikhan N.F."/>
            <person name="Baker D."/>
            <person name="Gharbi K."/>
            <person name="Hall N."/>
            <person name="Watson M."/>
            <person name="Adriaenssens E.M."/>
            <person name="Foster-Nyarko E."/>
            <person name="Jarju S."/>
            <person name="Secka A."/>
            <person name="Antonio M."/>
            <person name="Oren A."/>
            <person name="Chaudhuri R.R."/>
            <person name="La Ragione R."/>
            <person name="Hildebrand F."/>
            <person name="Pallen M.J."/>
        </authorList>
    </citation>
    <scope>NUCLEOTIDE SEQUENCE</scope>
    <source>
        <strain evidence="1">ChiSjej1B19-8411</strain>
    </source>
</reference>
<dbReference type="AlphaFoldDB" id="A0A9D1WJI5"/>
<evidence type="ECO:0000313" key="2">
    <source>
        <dbReference type="Proteomes" id="UP000886817"/>
    </source>
</evidence>
<organism evidence="1 2">
    <name type="scientific">Candidatus Blautia gallistercoris</name>
    <dbReference type="NCBI Taxonomy" id="2838490"/>
    <lineage>
        <taxon>Bacteria</taxon>
        <taxon>Bacillati</taxon>
        <taxon>Bacillota</taxon>
        <taxon>Clostridia</taxon>
        <taxon>Lachnospirales</taxon>
        <taxon>Lachnospiraceae</taxon>
        <taxon>Blautia</taxon>
    </lineage>
</organism>
<sequence length="362" mass="41676">MKLTTENKRRLIEEAVLSVQSADVAPYKGHTIPGGRKKCRDLSARQKRNAAASYGGVFREEDIVIMCDLTVMGSGKKSILFSMDGFFYTDINDLRKKNPLSLPICYADIEEVAADKTNVELRFKDGRRETFFGSIYTGFLKLALERIVAGLRKEEKPAKDQQENSKREKEDVDISWDDLMEELFGTDSFESGSSKPGESVQEQEKPEPCLAYMDDDDLSGLEDDLMQAGMEEPELKLGCLEWKNRTPYFRDLETLLEYRLPAEEVSKKKLNARQRYFAHAMIYPGNTKREASLVSVRDERYLDRYTFSYEGDWCCYLQDENYFTQLPLHKKLFPVMYAEGTPVRLTLNRCGIEPPVEITRDK</sequence>
<proteinExistence type="predicted"/>
<accession>A0A9D1WJI5</accession>
<evidence type="ECO:0000313" key="1">
    <source>
        <dbReference type="EMBL" id="HIX60335.1"/>
    </source>
</evidence>
<dbReference type="EMBL" id="DXEX01000245">
    <property type="protein sequence ID" value="HIX60335.1"/>
    <property type="molecule type" value="Genomic_DNA"/>
</dbReference>
<gene>
    <name evidence="1" type="ORF">IAA45_11565</name>
</gene>
<dbReference type="Proteomes" id="UP000886817">
    <property type="component" value="Unassembled WGS sequence"/>
</dbReference>
<comment type="caution">
    <text evidence="1">The sequence shown here is derived from an EMBL/GenBank/DDBJ whole genome shotgun (WGS) entry which is preliminary data.</text>
</comment>
<name>A0A9D1WJI5_9FIRM</name>
<reference evidence="1" key="2">
    <citation type="submission" date="2021-04" db="EMBL/GenBank/DDBJ databases">
        <authorList>
            <person name="Gilroy R."/>
        </authorList>
    </citation>
    <scope>NUCLEOTIDE SEQUENCE</scope>
    <source>
        <strain evidence="1">ChiSjej1B19-8411</strain>
    </source>
</reference>